<accession>F2NVR9</accession>
<evidence type="ECO:0008006" key="3">
    <source>
        <dbReference type="Google" id="ProtNLM"/>
    </source>
</evidence>
<dbReference type="EMBL" id="CP002631">
    <property type="protein sequence ID" value="AEB14506.1"/>
    <property type="molecule type" value="Genomic_DNA"/>
</dbReference>
<dbReference type="RefSeq" id="WP_013701787.1">
    <property type="nucleotide sequence ID" value="NC_015385.1"/>
</dbReference>
<dbReference type="AlphaFoldDB" id="F2NVR9"/>
<dbReference type="eggNOG" id="ENOG5031DN4">
    <property type="taxonomic scope" value="Bacteria"/>
</dbReference>
<gene>
    <name evidence="1" type="ordered locus">Tresu_1606</name>
</gene>
<protein>
    <recommendedName>
        <fullName evidence="3">Transglutaminase domain-containing protein</fullName>
    </recommendedName>
</protein>
<keyword evidence="2" id="KW-1185">Reference proteome</keyword>
<name>F2NVR9_TRES6</name>
<organism evidence="1 2">
    <name type="scientific">Treponema succinifaciens (strain ATCC 33096 / DSM 2489 / 6091)</name>
    <dbReference type="NCBI Taxonomy" id="869209"/>
    <lineage>
        <taxon>Bacteria</taxon>
        <taxon>Pseudomonadati</taxon>
        <taxon>Spirochaetota</taxon>
        <taxon>Spirochaetia</taxon>
        <taxon>Spirochaetales</taxon>
        <taxon>Treponemataceae</taxon>
        <taxon>Treponema</taxon>
    </lineage>
</organism>
<proteinExistence type="predicted"/>
<sequence length="385" mass="43092">MTSISKKASALAFLFFISIEIFAHRVSFEGFSNSVFIDLPEEFALVQSQGEDSFLMQSKVAPVSSIIKIYKKEKFISAQEALGITIQKLNLKTLETKTAQWRNNEACIAAVKGKISGAESQGYAAASVIPENKSIAVLISWCGAENFNNANFLIESFIDSLCIDSESCFSPGLFTSLYHPASGYEQTLNLLIDKKEISTQLDSLDCKNSEYLIEREYKVLQMYMNSPLWKEAWQRYYRMIFKDSCKRLQKVSFDIYRTLAPDCKDETDFAQKILSWTQGFKYEREKTASDFASLPSIISGGGSDCDSRAMLIAVILQSMNIDSIIFVSSEFHHAIAGLVSSHPGFVFTVDGKTYLTGETTVPGLTWGIIDKNQSDFSKWIPVMLP</sequence>
<dbReference type="Proteomes" id="UP000006852">
    <property type="component" value="Chromosome"/>
</dbReference>
<evidence type="ECO:0000313" key="1">
    <source>
        <dbReference type="EMBL" id="AEB14506.1"/>
    </source>
</evidence>
<dbReference type="KEGG" id="tsu:Tresu_1606"/>
<evidence type="ECO:0000313" key="2">
    <source>
        <dbReference type="Proteomes" id="UP000006852"/>
    </source>
</evidence>
<reference evidence="2" key="2">
    <citation type="submission" date="2011-04" db="EMBL/GenBank/DDBJ databases">
        <title>The complete genome of chromosome of Treponema succinifaciens DSM 2489.</title>
        <authorList>
            <person name="Lucas S."/>
            <person name="Copeland A."/>
            <person name="Lapidus A."/>
            <person name="Bruce D."/>
            <person name="Goodwin L."/>
            <person name="Pitluck S."/>
            <person name="Peters L."/>
            <person name="Kyrpides N."/>
            <person name="Mavromatis K."/>
            <person name="Ivanova N."/>
            <person name="Ovchinnikova G."/>
            <person name="Teshima H."/>
            <person name="Detter J.C."/>
            <person name="Tapia R."/>
            <person name="Han C."/>
            <person name="Land M."/>
            <person name="Hauser L."/>
            <person name="Markowitz V."/>
            <person name="Cheng J.-F."/>
            <person name="Hugenholtz P."/>
            <person name="Woyke T."/>
            <person name="Wu D."/>
            <person name="Gronow S."/>
            <person name="Wellnitz S."/>
            <person name="Brambilla E."/>
            <person name="Klenk H.-P."/>
            <person name="Eisen J.A."/>
        </authorList>
    </citation>
    <scope>NUCLEOTIDE SEQUENCE [LARGE SCALE GENOMIC DNA]</scope>
    <source>
        <strain evidence="2">ATCC 33096 / DSM 2489 / 6091</strain>
    </source>
</reference>
<dbReference type="OrthoDB" id="362001at2"/>
<dbReference type="HOGENOM" id="CLU_653650_0_0_12"/>
<dbReference type="GeneID" id="302998764"/>
<reference evidence="1 2" key="1">
    <citation type="journal article" date="2011" name="Stand. Genomic Sci.">
        <title>Complete genome sequence of Treponema succinifaciens type strain (6091).</title>
        <authorList>
            <person name="Han C."/>
            <person name="Gronow S."/>
            <person name="Teshima H."/>
            <person name="Lapidus A."/>
            <person name="Nolan M."/>
            <person name="Lucas S."/>
            <person name="Hammon N."/>
            <person name="Deshpande S."/>
            <person name="Cheng J.F."/>
            <person name="Zeytun A."/>
            <person name="Tapia R."/>
            <person name="Goodwin L."/>
            <person name="Pitluck S."/>
            <person name="Liolios K."/>
            <person name="Pagani I."/>
            <person name="Ivanova N."/>
            <person name="Mavromatis K."/>
            <person name="Mikhailova N."/>
            <person name="Huntemann M."/>
            <person name="Pati A."/>
            <person name="Chen A."/>
            <person name="Palaniappan K."/>
            <person name="Land M."/>
            <person name="Hauser L."/>
            <person name="Brambilla E.M."/>
            <person name="Rohde M."/>
            <person name="Goker M."/>
            <person name="Woyke T."/>
            <person name="Bristow J."/>
            <person name="Eisen J.A."/>
            <person name="Markowitz V."/>
            <person name="Hugenholtz P."/>
            <person name="Kyrpides N.C."/>
            <person name="Klenk H.P."/>
            <person name="Detter J.C."/>
        </authorList>
    </citation>
    <scope>NUCLEOTIDE SEQUENCE [LARGE SCALE GENOMIC DNA]</scope>
    <source>
        <strain evidence="2">ATCC 33096 / DSM 2489 / 6091</strain>
    </source>
</reference>